<evidence type="ECO:0008006" key="4">
    <source>
        <dbReference type="Google" id="ProtNLM"/>
    </source>
</evidence>
<gene>
    <name evidence="2" type="ORF">AMQ74_00186</name>
</gene>
<keyword evidence="1" id="KW-0472">Membrane</keyword>
<feature type="transmembrane region" description="Helical" evidence="1">
    <location>
        <begin position="33"/>
        <end position="54"/>
    </location>
</feature>
<keyword evidence="1" id="KW-0812">Transmembrane</keyword>
<evidence type="ECO:0000256" key="1">
    <source>
        <dbReference type="SAM" id="Phobius"/>
    </source>
</evidence>
<keyword evidence="1" id="KW-1133">Transmembrane helix</keyword>
<name>A0A150JA06_9EURY</name>
<sequence>MIKRIAGLSVLGLALIIGGYFSVYFSLIGSPSMLLILSVIIAVLFILGIFILIIDSKERKLNKEKKIILEMIKKARVAQERQEYTGAFDDLRKRRMY</sequence>
<protein>
    <recommendedName>
        <fullName evidence="4">IncA protein</fullName>
    </recommendedName>
</protein>
<dbReference type="EMBL" id="LNGD01000006">
    <property type="protein sequence ID" value="KYC54041.1"/>
    <property type="molecule type" value="Genomic_DNA"/>
</dbReference>
<reference evidence="2 3" key="1">
    <citation type="journal article" date="2016" name="ISME J.">
        <title>Chasing the elusive Euryarchaeota class WSA2: genomes reveal a uniquely fastidious methyl-reducing methanogen.</title>
        <authorList>
            <person name="Nobu M.K."/>
            <person name="Narihiro T."/>
            <person name="Kuroda K."/>
            <person name="Mei R."/>
            <person name="Liu W.T."/>
        </authorList>
    </citation>
    <scope>NUCLEOTIDE SEQUENCE [LARGE SCALE GENOMIC DNA]</scope>
    <source>
        <strain evidence="2">U1lsi0528_Bin089</strain>
    </source>
</reference>
<evidence type="ECO:0000313" key="2">
    <source>
        <dbReference type="EMBL" id="KYC54041.1"/>
    </source>
</evidence>
<comment type="caution">
    <text evidence="2">The sequence shown here is derived from an EMBL/GenBank/DDBJ whole genome shotgun (WGS) entry which is preliminary data.</text>
</comment>
<proteinExistence type="predicted"/>
<dbReference type="Proteomes" id="UP000075578">
    <property type="component" value="Unassembled WGS sequence"/>
</dbReference>
<accession>A0A150JA06</accession>
<feature type="transmembrane region" description="Helical" evidence="1">
    <location>
        <begin position="7"/>
        <end position="27"/>
    </location>
</feature>
<dbReference type="AlphaFoldDB" id="A0A150JA06"/>
<organism evidence="2 3">
    <name type="scientific">Candidatus Methanofastidiosum methylothiophilum</name>
    <dbReference type="NCBI Taxonomy" id="1705564"/>
    <lineage>
        <taxon>Archaea</taxon>
        <taxon>Methanobacteriati</taxon>
        <taxon>Methanobacteriota</taxon>
        <taxon>Stenosarchaea group</taxon>
        <taxon>Candidatus Methanofastidiosia</taxon>
        <taxon>Candidatus Methanofastidiosales</taxon>
        <taxon>Candidatus Methanofastidiosaceae</taxon>
        <taxon>Candidatus Methanofastidiosum</taxon>
    </lineage>
</organism>
<evidence type="ECO:0000313" key="3">
    <source>
        <dbReference type="Proteomes" id="UP000075578"/>
    </source>
</evidence>